<dbReference type="InterPro" id="IPR039424">
    <property type="entry name" value="SBP_5"/>
</dbReference>
<dbReference type="EMBL" id="NKUF01000050">
    <property type="protein sequence ID" value="PYD61636.1"/>
    <property type="molecule type" value="Genomic_DNA"/>
</dbReference>
<dbReference type="SUPFAM" id="SSF53850">
    <property type="entry name" value="Periplasmic binding protein-like II"/>
    <property type="match status" value="1"/>
</dbReference>
<dbReference type="GO" id="GO:0043190">
    <property type="term" value="C:ATP-binding cassette (ABC) transporter complex"/>
    <property type="evidence" value="ECO:0007669"/>
    <property type="project" value="InterPro"/>
</dbReference>
<dbReference type="CDD" id="cd08506">
    <property type="entry name" value="PBP2_clavulanate_OppA2"/>
    <property type="match status" value="1"/>
</dbReference>
<dbReference type="OrthoDB" id="7318145at2"/>
<dbReference type="InterPro" id="IPR000914">
    <property type="entry name" value="SBP_5_dom"/>
</dbReference>
<feature type="domain" description="Solute-binding protein family 5" evidence="6">
    <location>
        <begin position="83"/>
        <end position="471"/>
    </location>
</feature>
<evidence type="ECO:0000256" key="3">
    <source>
        <dbReference type="ARBA" id="ARBA00022448"/>
    </source>
</evidence>
<evidence type="ECO:0000313" key="8">
    <source>
        <dbReference type="Proteomes" id="UP000248301"/>
    </source>
</evidence>
<protein>
    <submittedName>
        <fullName evidence="7">Peptide ABC transporter substrate-binding protein</fullName>
    </submittedName>
</protein>
<reference evidence="7 8" key="1">
    <citation type="submission" date="2017-07" db="EMBL/GenBank/DDBJ databases">
        <title>A draft genome sequence of Gluconacetobacter entanii LTH 4560.</title>
        <authorList>
            <person name="Skraban J."/>
            <person name="Cleenwerck I."/>
            <person name="Vandamme P."/>
            <person name="Trcek J."/>
        </authorList>
    </citation>
    <scope>NUCLEOTIDE SEQUENCE [LARGE SCALE GENOMIC DNA]</scope>
    <source>
        <strain evidence="7 8">LTH 4560</strain>
    </source>
</reference>
<evidence type="ECO:0000313" key="7">
    <source>
        <dbReference type="EMBL" id="PYD61636.1"/>
    </source>
</evidence>
<comment type="similarity">
    <text evidence="2">Belongs to the bacterial solute-binding protein 5 family.</text>
</comment>
<evidence type="ECO:0000256" key="1">
    <source>
        <dbReference type="ARBA" id="ARBA00004418"/>
    </source>
</evidence>
<dbReference type="Proteomes" id="UP000248301">
    <property type="component" value="Unassembled WGS sequence"/>
</dbReference>
<dbReference type="PANTHER" id="PTHR30290">
    <property type="entry name" value="PERIPLASMIC BINDING COMPONENT OF ABC TRANSPORTER"/>
    <property type="match status" value="1"/>
</dbReference>
<evidence type="ECO:0000256" key="4">
    <source>
        <dbReference type="ARBA" id="ARBA00022729"/>
    </source>
</evidence>
<comment type="caution">
    <text evidence="7">The sequence shown here is derived from an EMBL/GenBank/DDBJ whole genome shotgun (WGS) entry which is preliminary data.</text>
</comment>
<gene>
    <name evidence="7" type="ORF">CFR72_14205</name>
</gene>
<dbReference type="InterPro" id="IPR030678">
    <property type="entry name" value="Peptide/Ni-bd"/>
</dbReference>
<proteinExistence type="inferred from homology"/>
<keyword evidence="4 5" id="KW-0732">Signal</keyword>
<evidence type="ECO:0000259" key="6">
    <source>
        <dbReference type="Pfam" id="PF00496"/>
    </source>
</evidence>
<name>A0A318PSL8_9PROT</name>
<dbReference type="GO" id="GO:0030288">
    <property type="term" value="C:outer membrane-bounded periplasmic space"/>
    <property type="evidence" value="ECO:0007669"/>
    <property type="project" value="UniProtKB-ARBA"/>
</dbReference>
<dbReference type="Gene3D" id="3.40.190.10">
    <property type="entry name" value="Periplasmic binding protein-like II"/>
    <property type="match status" value="1"/>
</dbReference>
<dbReference type="RefSeq" id="WP_110914572.1">
    <property type="nucleotide sequence ID" value="NZ_NKUF01000050.1"/>
</dbReference>
<organism evidence="7 8">
    <name type="scientific">Gluconacetobacter entanii</name>
    <dbReference type="NCBI Taxonomy" id="108528"/>
    <lineage>
        <taxon>Bacteria</taxon>
        <taxon>Pseudomonadati</taxon>
        <taxon>Pseudomonadota</taxon>
        <taxon>Alphaproteobacteria</taxon>
        <taxon>Acetobacterales</taxon>
        <taxon>Acetobacteraceae</taxon>
        <taxon>Gluconacetobacter</taxon>
    </lineage>
</organism>
<feature type="signal peptide" evidence="5">
    <location>
        <begin position="1"/>
        <end position="28"/>
    </location>
</feature>
<dbReference type="PANTHER" id="PTHR30290:SF10">
    <property type="entry name" value="PERIPLASMIC OLIGOPEPTIDE-BINDING PROTEIN-RELATED"/>
    <property type="match status" value="1"/>
</dbReference>
<feature type="chain" id="PRO_5016451526" evidence="5">
    <location>
        <begin position="29"/>
        <end position="559"/>
    </location>
</feature>
<dbReference type="Gene3D" id="3.10.105.10">
    <property type="entry name" value="Dipeptide-binding Protein, Domain 3"/>
    <property type="match status" value="1"/>
</dbReference>
<accession>A0A318PSL8</accession>
<sequence length="559" mass="61647">MLWSARYLSRYLLVPVSVLLCLCATARAATQDHRGGELRLLGSTSGGTLDPQLHYTPVYLQIFSAVYDGLLTYRKAGGAAGDEVVPDLATALPQPEDGGRTWTFHLRPGIRFSDGRAVRVEDVLASFRRIFRVGSPTASSFYENIVGARDCLRQPHACTLSEGVQVDPATGRITFHLVEPDAEFLTKLAYPHAVILPADTPDHDVGTTPVVGTGAYRVVSYDPQQSLHLARNPYFHLWSDAAQPEGYVDTITYSFGLRDEDEVTSVEAGHDDWMFEVKPLDRLGELGARFPDRVHINPSLHIVYVPLNVNIPPFDNVMARQAVAWALDRHAAAIFYGGPAVATPMCDMAPHNVMPPQGQCLYSLAPGPGGDASAWPRPDLARARELVAKSGTQGQAVTIVVQTDSTQRGIGAWMRDRLQQIGYRASVREISRGVQFSYIQNSANNVQISLTSWFGDYPSPSNFLYLLFACSSFHPHSDNSINIPGYCNPALDAIMHQALQEPRDPIRMALWRQASNMINSDEPAVPLLAIKDVDLVSPRLGNYAYHTLYHMLVARAWVR</sequence>
<dbReference type="PIRSF" id="PIRSF002741">
    <property type="entry name" value="MppA"/>
    <property type="match status" value="1"/>
</dbReference>
<dbReference type="Pfam" id="PF00496">
    <property type="entry name" value="SBP_bac_5"/>
    <property type="match status" value="1"/>
</dbReference>
<dbReference type="GO" id="GO:1904680">
    <property type="term" value="F:peptide transmembrane transporter activity"/>
    <property type="evidence" value="ECO:0007669"/>
    <property type="project" value="TreeGrafter"/>
</dbReference>
<evidence type="ECO:0000256" key="2">
    <source>
        <dbReference type="ARBA" id="ARBA00005695"/>
    </source>
</evidence>
<evidence type="ECO:0000256" key="5">
    <source>
        <dbReference type="SAM" id="SignalP"/>
    </source>
</evidence>
<comment type="subcellular location">
    <subcellularLocation>
        <location evidence="1">Periplasm</location>
    </subcellularLocation>
</comment>
<dbReference type="AlphaFoldDB" id="A0A318PSL8"/>
<keyword evidence="3" id="KW-0813">Transport</keyword>
<dbReference type="GO" id="GO:0015833">
    <property type="term" value="P:peptide transport"/>
    <property type="evidence" value="ECO:0007669"/>
    <property type="project" value="TreeGrafter"/>
</dbReference>